<protein>
    <submittedName>
        <fullName evidence="5">LacI family DNA-binding transcriptional regulator</fullName>
    </submittedName>
</protein>
<dbReference type="Gene3D" id="1.10.260.40">
    <property type="entry name" value="lambda repressor-like DNA-binding domains"/>
    <property type="match status" value="1"/>
</dbReference>
<reference evidence="5 6" key="1">
    <citation type="submission" date="2024-09" db="EMBL/GenBank/DDBJ databases">
        <authorList>
            <person name="Sun Q."/>
            <person name="Mori K."/>
        </authorList>
    </citation>
    <scope>NUCLEOTIDE SEQUENCE [LARGE SCALE GENOMIC DNA]</scope>
    <source>
        <strain evidence="5 6">KCTC 23076</strain>
    </source>
</reference>
<dbReference type="PROSITE" id="PS50932">
    <property type="entry name" value="HTH_LACI_2"/>
    <property type="match status" value="1"/>
</dbReference>
<name>A0ABV6RXY2_9GAMM</name>
<keyword evidence="1" id="KW-0805">Transcription regulation</keyword>
<dbReference type="PANTHER" id="PTHR30146:SF33">
    <property type="entry name" value="TRANSCRIPTIONAL REGULATOR"/>
    <property type="match status" value="1"/>
</dbReference>
<dbReference type="Proteomes" id="UP001589896">
    <property type="component" value="Unassembled WGS sequence"/>
</dbReference>
<accession>A0ABV6RXY2</accession>
<dbReference type="CDD" id="cd01575">
    <property type="entry name" value="PBP1_GntR"/>
    <property type="match status" value="1"/>
</dbReference>
<evidence type="ECO:0000313" key="6">
    <source>
        <dbReference type="Proteomes" id="UP001589896"/>
    </source>
</evidence>
<dbReference type="InterPro" id="IPR010982">
    <property type="entry name" value="Lambda_DNA-bd_dom_sf"/>
</dbReference>
<dbReference type="InterPro" id="IPR046335">
    <property type="entry name" value="LacI/GalR-like_sensor"/>
</dbReference>
<evidence type="ECO:0000256" key="3">
    <source>
        <dbReference type="ARBA" id="ARBA00023163"/>
    </source>
</evidence>
<keyword evidence="3" id="KW-0804">Transcription</keyword>
<feature type="domain" description="HTH lacI-type" evidence="4">
    <location>
        <begin position="22"/>
        <end position="76"/>
    </location>
</feature>
<evidence type="ECO:0000256" key="1">
    <source>
        <dbReference type="ARBA" id="ARBA00023015"/>
    </source>
</evidence>
<keyword evidence="2 5" id="KW-0238">DNA-binding</keyword>
<dbReference type="Pfam" id="PF00356">
    <property type="entry name" value="LacI"/>
    <property type="match status" value="1"/>
</dbReference>
<dbReference type="Gene3D" id="3.40.50.2300">
    <property type="match status" value="2"/>
</dbReference>
<dbReference type="SMART" id="SM00354">
    <property type="entry name" value="HTH_LACI"/>
    <property type="match status" value="1"/>
</dbReference>
<dbReference type="EMBL" id="JBHLTG010000009">
    <property type="protein sequence ID" value="MFC0681847.1"/>
    <property type="molecule type" value="Genomic_DNA"/>
</dbReference>
<organism evidence="5 6">
    <name type="scientific">Lysobacter korlensis</name>
    <dbReference type="NCBI Taxonomy" id="553636"/>
    <lineage>
        <taxon>Bacteria</taxon>
        <taxon>Pseudomonadati</taxon>
        <taxon>Pseudomonadota</taxon>
        <taxon>Gammaproteobacteria</taxon>
        <taxon>Lysobacterales</taxon>
        <taxon>Lysobacteraceae</taxon>
        <taxon>Lysobacter</taxon>
    </lineage>
</organism>
<evidence type="ECO:0000313" key="5">
    <source>
        <dbReference type="EMBL" id="MFC0681847.1"/>
    </source>
</evidence>
<dbReference type="Pfam" id="PF13377">
    <property type="entry name" value="Peripla_BP_3"/>
    <property type="match status" value="1"/>
</dbReference>
<dbReference type="CDD" id="cd01392">
    <property type="entry name" value="HTH_LacI"/>
    <property type="match status" value="1"/>
</dbReference>
<comment type="caution">
    <text evidence="5">The sequence shown here is derived from an EMBL/GenBank/DDBJ whole genome shotgun (WGS) entry which is preliminary data.</text>
</comment>
<proteinExistence type="predicted"/>
<dbReference type="SUPFAM" id="SSF53822">
    <property type="entry name" value="Periplasmic binding protein-like I"/>
    <property type="match status" value="1"/>
</dbReference>
<dbReference type="InterPro" id="IPR028082">
    <property type="entry name" value="Peripla_BP_I"/>
</dbReference>
<dbReference type="SUPFAM" id="SSF47413">
    <property type="entry name" value="lambda repressor-like DNA-binding domains"/>
    <property type="match status" value="1"/>
</dbReference>
<dbReference type="InterPro" id="IPR000843">
    <property type="entry name" value="HTH_LacI"/>
</dbReference>
<dbReference type="PANTHER" id="PTHR30146">
    <property type="entry name" value="LACI-RELATED TRANSCRIPTIONAL REPRESSOR"/>
    <property type="match status" value="1"/>
</dbReference>
<gene>
    <name evidence="5" type="ORF">ACFFGH_28780</name>
</gene>
<keyword evidence="6" id="KW-1185">Reference proteome</keyword>
<dbReference type="GO" id="GO:0003677">
    <property type="term" value="F:DNA binding"/>
    <property type="evidence" value="ECO:0007669"/>
    <property type="project" value="UniProtKB-KW"/>
</dbReference>
<evidence type="ECO:0000256" key="2">
    <source>
        <dbReference type="ARBA" id="ARBA00023125"/>
    </source>
</evidence>
<evidence type="ECO:0000259" key="4">
    <source>
        <dbReference type="PROSITE" id="PS50932"/>
    </source>
</evidence>
<sequence>MTDSPARPDTPAATTRRATNSVTLTDVASLANVSPQTVSRTIRNPQLVSRATLERVKWAIATTGYVPNLAASNLASNRSRTVAAIIPTISASVFADALHGLDQVLAPQGYQLFIGATDYSPEHEEELIRAFMGRRPDGIFIVGTNHTPGATLLLKNSGIPVVEAWNWTETPIDNLVGFSNWNAINAVLEYAVGKGYRHPTFAGSFQSGDSRAVDRQASFNQNVRRLLPGEPIRVVDSGTNVIDMETGVELLDRTLAEHPETDVLMFASDVFATGALLACARRGIAVPDDLAIIGFGDFEVARHLVPTLTTVALPNEEIGSRAGRLLLDRMSGAVSGAEQVDLGFSVIPRDSA</sequence>
<dbReference type="RefSeq" id="WP_386675235.1">
    <property type="nucleotide sequence ID" value="NZ_JBHLTG010000009.1"/>
</dbReference>